<feature type="domain" description="Glycosyltransferase 2-like" evidence="1">
    <location>
        <begin position="6"/>
        <end position="112"/>
    </location>
</feature>
<dbReference type="CDD" id="cd04186">
    <property type="entry name" value="GT_2_like_c"/>
    <property type="match status" value="1"/>
</dbReference>
<evidence type="ECO:0000313" key="2">
    <source>
        <dbReference type="EMBL" id="GAA3578925.1"/>
    </source>
</evidence>
<dbReference type="Proteomes" id="UP001500954">
    <property type="component" value="Unassembled WGS sequence"/>
</dbReference>
<sequence length="347" mass="39299">MKSVQEAVKTIDAEIIVVDNNSGDNSCDMVTHLFPDVILVKNTGNYGFSKANNIGVSRAKGDYVCVLNPDTVVPEDVFVKLLEFSESKEQLGIVGCKLIDGSGHYLPESKRNVPFVERAFKKLLGSTKDYYASHLNKDAVGEVDVLVGAFMFMKRELYVSMGGFDEDYFMYGEDIDLSYKVLRYGFRNYYYGGTTVIHFKGESTLRDKYYTQRFYGAMQIFYEKHFKRNLLFDMLVWLGIKIACFFGRLPKARKAKQVDKYILMSNKMDNKLQAVLSKEVVLSSYLKGVNDDTEVIFDTNVLGYKEVINMMENGNGSKSVTYKIMPKEANFVLGSNNAASKGEVILF</sequence>
<keyword evidence="3" id="KW-1185">Reference proteome</keyword>
<evidence type="ECO:0000313" key="3">
    <source>
        <dbReference type="Proteomes" id="UP001500954"/>
    </source>
</evidence>
<name>A0ABP6Y849_9FLAO</name>
<reference evidence="3" key="1">
    <citation type="journal article" date="2019" name="Int. J. Syst. Evol. Microbiol.">
        <title>The Global Catalogue of Microorganisms (GCM) 10K type strain sequencing project: providing services to taxonomists for standard genome sequencing and annotation.</title>
        <authorList>
            <consortium name="The Broad Institute Genomics Platform"/>
            <consortium name="The Broad Institute Genome Sequencing Center for Infectious Disease"/>
            <person name="Wu L."/>
            <person name="Ma J."/>
        </authorList>
    </citation>
    <scope>NUCLEOTIDE SEQUENCE [LARGE SCALE GENOMIC DNA]</scope>
    <source>
        <strain evidence="3">JCM 17111</strain>
    </source>
</reference>
<dbReference type="EMBL" id="BAABCY010000078">
    <property type="protein sequence ID" value="GAA3578925.1"/>
    <property type="molecule type" value="Genomic_DNA"/>
</dbReference>
<accession>A0ABP6Y849</accession>
<evidence type="ECO:0000259" key="1">
    <source>
        <dbReference type="Pfam" id="PF00535"/>
    </source>
</evidence>
<proteinExistence type="predicted"/>
<dbReference type="InterPro" id="IPR029044">
    <property type="entry name" value="Nucleotide-diphossugar_trans"/>
</dbReference>
<dbReference type="InterPro" id="IPR001173">
    <property type="entry name" value="Glyco_trans_2-like"/>
</dbReference>
<dbReference type="Gene3D" id="3.90.550.10">
    <property type="entry name" value="Spore Coat Polysaccharide Biosynthesis Protein SpsA, Chain A"/>
    <property type="match status" value="1"/>
</dbReference>
<comment type="caution">
    <text evidence="2">The sequence shown here is derived from an EMBL/GenBank/DDBJ whole genome shotgun (WGS) entry which is preliminary data.</text>
</comment>
<dbReference type="Pfam" id="PF00535">
    <property type="entry name" value="Glycos_transf_2"/>
    <property type="match status" value="1"/>
</dbReference>
<protein>
    <submittedName>
        <fullName evidence="2">Glycosyltransferase family 2 protein</fullName>
    </submittedName>
</protein>
<dbReference type="PANTHER" id="PTHR43179:SF7">
    <property type="entry name" value="RHAMNOSYLTRANSFERASE WBBL"/>
    <property type="match status" value="1"/>
</dbReference>
<dbReference type="SUPFAM" id="SSF53448">
    <property type="entry name" value="Nucleotide-diphospho-sugar transferases"/>
    <property type="match status" value="1"/>
</dbReference>
<gene>
    <name evidence="2" type="ORF">GCM10022395_29500</name>
</gene>
<organism evidence="2 3">
    <name type="scientific">Snuella lapsa</name>
    <dbReference type="NCBI Taxonomy" id="870481"/>
    <lineage>
        <taxon>Bacteria</taxon>
        <taxon>Pseudomonadati</taxon>
        <taxon>Bacteroidota</taxon>
        <taxon>Flavobacteriia</taxon>
        <taxon>Flavobacteriales</taxon>
        <taxon>Flavobacteriaceae</taxon>
        <taxon>Snuella</taxon>
    </lineage>
</organism>
<dbReference type="PANTHER" id="PTHR43179">
    <property type="entry name" value="RHAMNOSYLTRANSFERASE WBBL"/>
    <property type="match status" value="1"/>
</dbReference>